<dbReference type="PANTHER" id="PTHR33048:SF129">
    <property type="entry name" value="INTEGRAL MEMBRANE PROTEIN-RELATED"/>
    <property type="match status" value="1"/>
</dbReference>
<name>A0A2J6PX05_9HELO</name>
<dbReference type="OrthoDB" id="444631at2759"/>
<dbReference type="Proteomes" id="UP000235672">
    <property type="component" value="Unassembled WGS sequence"/>
</dbReference>
<dbReference type="AlphaFoldDB" id="A0A2J6PX05"/>
<proteinExistence type="inferred from homology"/>
<dbReference type="GO" id="GO:0016020">
    <property type="term" value="C:membrane"/>
    <property type="evidence" value="ECO:0007669"/>
    <property type="project" value="UniProtKB-SubCell"/>
</dbReference>
<comment type="similarity">
    <text evidence="5">Belongs to the SAT4 family.</text>
</comment>
<gene>
    <name evidence="9" type="ORF">NA56DRAFT_691177</name>
</gene>
<feature type="transmembrane region" description="Helical" evidence="7">
    <location>
        <begin position="33"/>
        <end position="54"/>
    </location>
</feature>
<comment type="subcellular location">
    <subcellularLocation>
        <location evidence="1">Membrane</location>
        <topology evidence="1">Multi-pass membrane protein</topology>
    </subcellularLocation>
</comment>
<keyword evidence="4 7" id="KW-0472">Membrane</keyword>
<feature type="transmembrane region" description="Helical" evidence="7">
    <location>
        <begin position="66"/>
        <end position="92"/>
    </location>
</feature>
<evidence type="ECO:0000313" key="10">
    <source>
        <dbReference type="Proteomes" id="UP000235672"/>
    </source>
</evidence>
<reference evidence="9 10" key="1">
    <citation type="submission" date="2016-05" db="EMBL/GenBank/DDBJ databases">
        <title>A degradative enzymes factory behind the ericoid mycorrhizal symbiosis.</title>
        <authorList>
            <consortium name="DOE Joint Genome Institute"/>
            <person name="Martino E."/>
            <person name="Morin E."/>
            <person name="Grelet G."/>
            <person name="Kuo A."/>
            <person name="Kohler A."/>
            <person name="Daghino S."/>
            <person name="Barry K."/>
            <person name="Choi C."/>
            <person name="Cichocki N."/>
            <person name="Clum A."/>
            <person name="Copeland A."/>
            <person name="Hainaut M."/>
            <person name="Haridas S."/>
            <person name="Labutti K."/>
            <person name="Lindquist E."/>
            <person name="Lipzen A."/>
            <person name="Khouja H.-R."/>
            <person name="Murat C."/>
            <person name="Ohm R."/>
            <person name="Olson A."/>
            <person name="Spatafora J."/>
            <person name="Veneault-Fourrey C."/>
            <person name="Henrissat B."/>
            <person name="Grigoriev I."/>
            <person name="Martin F."/>
            <person name="Perotto S."/>
        </authorList>
    </citation>
    <scope>NUCLEOTIDE SEQUENCE [LARGE SCALE GENOMIC DNA]</scope>
    <source>
        <strain evidence="9 10">UAMH 7357</strain>
    </source>
</reference>
<dbReference type="InterPro" id="IPR049326">
    <property type="entry name" value="Rhodopsin_dom_fungi"/>
</dbReference>
<dbReference type="PANTHER" id="PTHR33048">
    <property type="entry name" value="PTH11-LIKE INTEGRAL MEMBRANE PROTEIN (AFU_ORTHOLOGUE AFUA_5G11245)"/>
    <property type="match status" value="1"/>
</dbReference>
<dbReference type="Pfam" id="PF20684">
    <property type="entry name" value="Fung_rhodopsin"/>
    <property type="match status" value="1"/>
</dbReference>
<feature type="transmembrane region" description="Helical" evidence="7">
    <location>
        <begin position="226"/>
        <end position="249"/>
    </location>
</feature>
<dbReference type="STRING" id="1745343.A0A2J6PX05"/>
<protein>
    <recommendedName>
        <fullName evidence="8">Rhodopsin domain-containing protein</fullName>
    </recommendedName>
</protein>
<evidence type="ECO:0000256" key="6">
    <source>
        <dbReference type="SAM" id="MobiDB-lite"/>
    </source>
</evidence>
<evidence type="ECO:0000259" key="8">
    <source>
        <dbReference type="Pfam" id="PF20684"/>
    </source>
</evidence>
<feature type="transmembrane region" description="Helical" evidence="7">
    <location>
        <begin position="261"/>
        <end position="286"/>
    </location>
</feature>
<dbReference type="InterPro" id="IPR052337">
    <property type="entry name" value="SAT4-like"/>
</dbReference>
<evidence type="ECO:0000256" key="5">
    <source>
        <dbReference type="ARBA" id="ARBA00038359"/>
    </source>
</evidence>
<evidence type="ECO:0000256" key="2">
    <source>
        <dbReference type="ARBA" id="ARBA00022692"/>
    </source>
</evidence>
<feature type="transmembrane region" description="Helical" evidence="7">
    <location>
        <begin position="148"/>
        <end position="170"/>
    </location>
</feature>
<accession>A0A2J6PX05</accession>
<dbReference type="EMBL" id="KZ613494">
    <property type="protein sequence ID" value="PMD18476.1"/>
    <property type="molecule type" value="Genomic_DNA"/>
</dbReference>
<feature type="transmembrane region" description="Helical" evidence="7">
    <location>
        <begin position="112"/>
        <end position="136"/>
    </location>
</feature>
<keyword evidence="10" id="KW-1185">Reference proteome</keyword>
<evidence type="ECO:0000256" key="1">
    <source>
        <dbReference type="ARBA" id="ARBA00004141"/>
    </source>
</evidence>
<organism evidence="9 10">
    <name type="scientific">Hyaloscypha hepaticicola</name>
    <dbReference type="NCBI Taxonomy" id="2082293"/>
    <lineage>
        <taxon>Eukaryota</taxon>
        <taxon>Fungi</taxon>
        <taxon>Dikarya</taxon>
        <taxon>Ascomycota</taxon>
        <taxon>Pezizomycotina</taxon>
        <taxon>Leotiomycetes</taxon>
        <taxon>Helotiales</taxon>
        <taxon>Hyaloscyphaceae</taxon>
        <taxon>Hyaloscypha</taxon>
    </lineage>
</organism>
<feature type="region of interest" description="Disordered" evidence="6">
    <location>
        <begin position="340"/>
        <end position="419"/>
    </location>
</feature>
<evidence type="ECO:0000313" key="9">
    <source>
        <dbReference type="EMBL" id="PMD18476.1"/>
    </source>
</evidence>
<feature type="domain" description="Rhodopsin" evidence="8">
    <location>
        <begin position="50"/>
        <end position="292"/>
    </location>
</feature>
<keyword evidence="2 7" id="KW-0812">Transmembrane</keyword>
<evidence type="ECO:0000256" key="4">
    <source>
        <dbReference type="ARBA" id="ARBA00023136"/>
    </source>
</evidence>
<feature type="transmembrane region" description="Helical" evidence="7">
    <location>
        <begin position="190"/>
        <end position="214"/>
    </location>
</feature>
<evidence type="ECO:0000256" key="7">
    <source>
        <dbReference type="SAM" id="Phobius"/>
    </source>
</evidence>
<evidence type="ECO:0000256" key="3">
    <source>
        <dbReference type="ARBA" id="ARBA00022989"/>
    </source>
</evidence>
<sequence length="419" mass="47132">MDAFSDVRPIPLSVLLSWPTPNYVDPIRRGPSLVIVNSVLLPLAIVIVGLRLYTRLFIIRSAGLDDLFIALAVVPAFGLTVAVCLAASRYSWDVHIWDVPPQNIIPSRQVTWAAQFLFLWATSLTKLSILLFYLRLSGSSMKKIFHSCIFATLIFVVCYTIAMTVSLITVCKPLAGFWNIAVPHHCFNQIGFETTAAVLNIIIEFVIIVLPLPTIWSLHLPKRQKWALSGVFMLGSLVVLADIIRTYYIFYLVTKTYDTTWYGFILWIWVAVEVDIALICASAPVLKPLFKRYFVSSSHSSSSLVFRKRTSNIQRVDRLEGGPPFQDPVQSPVELVPVSPVDYTDTNGETQKALPDVPPSDQTPELKHDNNSEESVFIIQQTENDEKKSKSASKNRPRNGERFQKLNNLWARKDAGSSF</sequence>
<keyword evidence="3 7" id="KW-1133">Transmembrane helix</keyword>